<evidence type="ECO:0000256" key="1">
    <source>
        <dbReference type="SAM" id="Phobius"/>
    </source>
</evidence>
<proteinExistence type="predicted"/>
<gene>
    <name evidence="2" type="ORF">B9N49_07050</name>
</gene>
<feature type="transmembrane region" description="Helical" evidence="1">
    <location>
        <begin position="200"/>
        <end position="219"/>
    </location>
</feature>
<feature type="transmembrane region" description="Helical" evidence="1">
    <location>
        <begin position="134"/>
        <end position="155"/>
    </location>
</feature>
<feature type="transmembrane region" description="Helical" evidence="1">
    <location>
        <begin position="225"/>
        <end position="244"/>
    </location>
</feature>
<dbReference type="EMBL" id="NDYC01000031">
    <property type="protein sequence ID" value="OXZ26910.1"/>
    <property type="molecule type" value="Genomic_DNA"/>
</dbReference>
<dbReference type="AlphaFoldDB" id="A0A233V3B7"/>
<name>A0A233V3B7_FINMA</name>
<evidence type="ECO:0000313" key="3">
    <source>
        <dbReference type="Proteomes" id="UP000215413"/>
    </source>
</evidence>
<organism evidence="2 3">
    <name type="scientific">Finegoldia magna</name>
    <name type="common">Peptostreptococcus magnus</name>
    <dbReference type="NCBI Taxonomy" id="1260"/>
    <lineage>
        <taxon>Bacteria</taxon>
        <taxon>Bacillati</taxon>
        <taxon>Bacillota</taxon>
        <taxon>Tissierellia</taxon>
        <taxon>Tissierellales</taxon>
        <taxon>Peptoniphilaceae</taxon>
        <taxon>Finegoldia</taxon>
    </lineage>
</organism>
<keyword evidence="1" id="KW-0472">Membrane</keyword>
<sequence length="256" mass="29725">MMKLFACSLRIALKKMFAYPNEIIMIFFHSLFQLLSTILFWVVLFDNVESFGYDKSFIYLLAMVGMLSSAIEEMFFGLRDFEWLVRDGSLDRYLYRPQNTLFMIMIENIPLVAFIEQLLLGIVGIFLVVVKFDIAISFVAVLKMIILLIIGNVYYQTIYATITMLSLRFEKISTLRDLIFNFNFSKNYPTTIFPNFLRKFLTYVVPVSLIAFVPTLALSGKPTRHFPLILIFLAVSLMILYIVYNRGLRRYSSNGG</sequence>
<reference evidence="3" key="1">
    <citation type="submission" date="2017-04" db="EMBL/GenBank/DDBJ databases">
        <title>Finegoldia magna isolated from orthopedic joint implant-associated infections.</title>
        <authorList>
            <person name="Bjorklund S."/>
            <person name="Bruggemann H."/>
            <person name="Jensen A."/>
            <person name="Hellmark B."/>
            <person name="Soderquist B."/>
        </authorList>
    </citation>
    <scope>NUCLEOTIDE SEQUENCE [LARGE SCALE GENOMIC DNA]</scope>
    <source>
        <strain evidence="3">CCUG 54800</strain>
    </source>
</reference>
<accession>A0A233V3B7</accession>
<dbReference type="Proteomes" id="UP000215413">
    <property type="component" value="Unassembled WGS sequence"/>
</dbReference>
<protein>
    <submittedName>
        <fullName evidence="2">ABC transporter permease</fullName>
    </submittedName>
</protein>
<dbReference type="PANTHER" id="PTHR36833">
    <property type="entry name" value="SLR0610 PROTEIN-RELATED"/>
    <property type="match status" value="1"/>
</dbReference>
<dbReference type="PANTHER" id="PTHR36833:SF1">
    <property type="entry name" value="INTEGRAL MEMBRANE TRANSPORT PROTEIN"/>
    <property type="match status" value="1"/>
</dbReference>
<dbReference type="RefSeq" id="WP_094206110.1">
    <property type="nucleotide sequence ID" value="NZ_BAAAWC010000039.1"/>
</dbReference>
<evidence type="ECO:0000313" key="2">
    <source>
        <dbReference type="EMBL" id="OXZ26910.1"/>
    </source>
</evidence>
<dbReference type="Pfam" id="PF06182">
    <property type="entry name" value="ABC2_membrane_6"/>
    <property type="match status" value="1"/>
</dbReference>
<dbReference type="InterPro" id="IPR010390">
    <property type="entry name" value="ABC-2_transporter-like"/>
</dbReference>
<keyword evidence="1" id="KW-0812">Transmembrane</keyword>
<comment type="caution">
    <text evidence="2">The sequence shown here is derived from an EMBL/GenBank/DDBJ whole genome shotgun (WGS) entry which is preliminary data.</text>
</comment>
<feature type="transmembrane region" description="Helical" evidence="1">
    <location>
        <begin position="99"/>
        <end position="128"/>
    </location>
</feature>
<keyword evidence="1" id="KW-1133">Transmembrane helix</keyword>
<feature type="transmembrane region" description="Helical" evidence="1">
    <location>
        <begin position="57"/>
        <end position="78"/>
    </location>
</feature>
<feature type="transmembrane region" description="Helical" evidence="1">
    <location>
        <begin position="23"/>
        <end position="45"/>
    </location>
</feature>